<keyword evidence="4" id="KW-1185">Reference proteome</keyword>
<dbReference type="Proteomes" id="UP000198940">
    <property type="component" value="Unassembled WGS sequence"/>
</dbReference>
<dbReference type="Proteomes" id="UP000184031">
    <property type="component" value="Unassembled WGS sequence"/>
</dbReference>
<gene>
    <name evidence="1" type="ORF">SAMN04487891_102394</name>
    <name evidence="2" type="ORF">SAMN05216293_1073</name>
</gene>
<sequence length="237" mass="26297">MKNVAYFIAGAALMLFSCSTDETLYHNGRDVPNSLSGQLPPLPENDSNTYDLIGEIYREALDRYLKTGGIPNLNQLRVEMASLFLGHARLPGKRPATPAHQINKMDIAANDPWHTLEEIIVNSHLTSGAQASLLDFIGTVLVPQYDGHDILYSYITGYESLVMEDADLTEEDKRVILTFSSLVRHNSLFTITKEGDPDDDWDNMVANMIDFIIIAMEDTLEGTAYAMALSLGSTIEH</sequence>
<protein>
    <submittedName>
        <fullName evidence="2">Uncharacterized protein</fullName>
    </submittedName>
</protein>
<evidence type="ECO:0000313" key="1">
    <source>
        <dbReference type="EMBL" id="SFB79838.1"/>
    </source>
</evidence>
<dbReference type="EMBL" id="FOKU01000002">
    <property type="protein sequence ID" value="SFB79838.1"/>
    <property type="molecule type" value="Genomic_DNA"/>
</dbReference>
<dbReference type="EMBL" id="FRAT01000002">
    <property type="protein sequence ID" value="SHK42241.1"/>
    <property type="molecule type" value="Genomic_DNA"/>
</dbReference>
<dbReference type="AlphaFoldDB" id="A0A1M6SBX9"/>
<comment type="caution">
    <text evidence="2">The sequence shown here is derived from an EMBL/GenBank/DDBJ whole genome shotgun (WGS) entry which is preliminary data.</text>
</comment>
<dbReference type="STRING" id="1055723.SAMN05216293_1073"/>
<evidence type="ECO:0000313" key="3">
    <source>
        <dbReference type="Proteomes" id="UP000184031"/>
    </source>
</evidence>
<dbReference type="OrthoDB" id="646079at2"/>
<evidence type="ECO:0000313" key="4">
    <source>
        <dbReference type="Proteomes" id="UP000198940"/>
    </source>
</evidence>
<accession>A0A1M6SBX9</accession>
<dbReference type="RefSeq" id="WP_143070675.1">
    <property type="nucleotide sequence ID" value="NZ_FOKU01000002.1"/>
</dbReference>
<reference evidence="2 3" key="1">
    <citation type="submission" date="2016-11" db="EMBL/GenBank/DDBJ databases">
        <authorList>
            <person name="Varghese N."/>
            <person name="Submissions S."/>
        </authorList>
    </citation>
    <scope>NUCLEOTIDE SEQUENCE [LARGE SCALE GENOMIC DNA]</scope>
    <source>
        <strain evidence="2 3">CGMCC 1.12174</strain>
        <strain evidence="1 4">DSM 26351</strain>
    </source>
</reference>
<evidence type="ECO:0000313" key="2">
    <source>
        <dbReference type="EMBL" id="SHK42241.1"/>
    </source>
</evidence>
<proteinExistence type="predicted"/>
<dbReference type="PROSITE" id="PS51257">
    <property type="entry name" value="PROKAR_LIPOPROTEIN"/>
    <property type="match status" value="1"/>
</dbReference>
<organism evidence="2 3">
    <name type="scientific">Flagellimonas taeanensis</name>
    <dbReference type="NCBI Taxonomy" id="1005926"/>
    <lineage>
        <taxon>Bacteria</taxon>
        <taxon>Pseudomonadati</taxon>
        <taxon>Bacteroidota</taxon>
        <taxon>Flavobacteriia</taxon>
        <taxon>Flavobacteriales</taxon>
        <taxon>Flavobacteriaceae</taxon>
        <taxon>Flagellimonas</taxon>
    </lineage>
</organism>
<name>A0A1M6SBX9_9FLAO</name>